<gene>
    <name evidence="2" type="ORF">HNR46_002013</name>
</gene>
<evidence type="ECO:0000256" key="1">
    <source>
        <dbReference type="SAM" id="SignalP"/>
    </source>
</evidence>
<feature type="signal peptide" evidence="1">
    <location>
        <begin position="1"/>
        <end position="19"/>
    </location>
</feature>
<dbReference type="AlphaFoldDB" id="A0A840V860"/>
<keyword evidence="1" id="KW-0732">Signal</keyword>
<dbReference type="RefSeq" id="WP_184018230.1">
    <property type="nucleotide sequence ID" value="NZ_JACHFD010000008.1"/>
</dbReference>
<evidence type="ECO:0000313" key="3">
    <source>
        <dbReference type="Proteomes" id="UP000557717"/>
    </source>
</evidence>
<comment type="caution">
    <text evidence="2">The sequence shown here is derived from an EMBL/GenBank/DDBJ whole genome shotgun (WGS) entry which is preliminary data.</text>
</comment>
<name>A0A840V860_9BACT</name>
<reference evidence="2 3" key="1">
    <citation type="submission" date="2020-08" db="EMBL/GenBank/DDBJ databases">
        <title>Genomic Encyclopedia of Type Strains, Phase IV (KMG-IV): sequencing the most valuable type-strain genomes for metagenomic binning, comparative biology and taxonomic classification.</title>
        <authorList>
            <person name="Goeker M."/>
        </authorList>
    </citation>
    <scope>NUCLEOTIDE SEQUENCE [LARGE SCALE GENOMIC DNA]</scope>
    <source>
        <strain evidence="2 3">YC6886</strain>
    </source>
</reference>
<proteinExistence type="predicted"/>
<evidence type="ECO:0000313" key="2">
    <source>
        <dbReference type="EMBL" id="MBB5351774.1"/>
    </source>
</evidence>
<feature type="chain" id="PRO_5032687912" evidence="1">
    <location>
        <begin position="20"/>
        <end position="177"/>
    </location>
</feature>
<dbReference type="Proteomes" id="UP000557717">
    <property type="component" value="Unassembled WGS sequence"/>
</dbReference>
<accession>A0A840V860</accession>
<sequence length="177" mass="18681">MKVFIIVLGGISMVPLATAQTGSWGGPGTVSPEYGTAGRELPSDADIRALRSAGGIIEPRPVPRRRDGFGLEALSEYLIGFGTHAMLPKGSILFCPDARASQRAGQAKGRPTPWPDFLAGNRGWVTTFEVSLAQIRGEEPVPAEKWESFSADGKVVVATHRGLPVTVLAPPPTVPSP</sequence>
<keyword evidence="3" id="KW-1185">Reference proteome</keyword>
<organism evidence="2 3">
    <name type="scientific">Haloferula luteola</name>
    <dbReference type="NCBI Taxonomy" id="595692"/>
    <lineage>
        <taxon>Bacteria</taxon>
        <taxon>Pseudomonadati</taxon>
        <taxon>Verrucomicrobiota</taxon>
        <taxon>Verrucomicrobiia</taxon>
        <taxon>Verrucomicrobiales</taxon>
        <taxon>Verrucomicrobiaceae</taxon>
        <taxon>Haloferula</taxon>
    </lineage>
</organism>
<dbReference type="EMBL" id="JACHFD010000008">
    <property type="protein sequence ID" value="MBB5351774.1"/>
    <property type="molecule type" value="Genomic_DNA"/>
</dbReference>
<protein>
    <submittedName>
        <fullName evidence="2">Uncharacterized protein</fullName>
    </submittedName>
</protein>